<dbReference type="EMBL" id="JBIAPK010000001">
    <property type="protein sequence ID" value="MFF3337862.1"/>
    <property type="molecule type" value="Genomic_DNA"/>
</dbReference>
<evidence type="ECO:0000313" key="1">
    <source>
        <dbReference type="EMBL" id="MFF3337862.1"/>
    </source>
</evidence>
<dbReference type="RefSeq" id="WP_387893760.1">
    <property type="nucleotide sequence ID" value="NZ_JBIAPK010000001.1"/>
</dbReference>
<gene>
    <name evidence="1" type="ORF">ACFYWW_03855</name>
</gene>
<accession>A0ABW6RB33</accession>
<reference evidence="1 2" key="1">
    <citation type="submission" date="2024-10" db="EMBL/GenBank/DDBJ databases">
        <title>The Natural Products Discovery Center: Release of the First 8490 Sequenced Strains for Exploring Actinobacteria Biosynthetic Diversity.</title>
        <authorList>
            <person name="Kalkreuter E."/>
            <person name="Kautsar S.A."/>
            <person name="Yang D."/>
            <person name="Bader C.D."/>
            <person name="Teijaro C.N."/>
            <person name="Fluegel L."/>
            <person name="Davis C.M."/>
            <person name="Simpson J.R."/>
            <person name="Lauterbach L."/>
            <person name="Steele A.D."/>
            <person name="Gui C."/>
            <person name="Meng S."/>
            <person name="Li G."/>
            <person name="Viehrig K."/>
            <person name="Ye F."/>
            <person name="Su P."/>
            <person name="Kiefer A.F."/>
            <person name="Nichols A."/>
            <person name="Cepeda A.J."/>
            <person name="Yan W."/>
            <person name="Fan B."/>
            <person name="Jiang Y."/>
            <person name="Adhikari A."/>
            <person name="Zheng C.-J."/>
            <person name="Schuster L."/>
            <person name="Cowan T.M."/>
            <person name="Smanski M.J."/>
            <person name="Chevrette M.G."/>
            <person name="De Carvalho L.P.S."/>
            <person name="Shen B."/>
        </authorList>
    </citation>
    <scope>NUCLEOTIDE SEQUENCE [LARGE SCALE GENOMIC DNA]</scope>
    <source>
        <strain evidence="1 2">NPDC003029</strain>
    </source>
</reference>
<proteinExistence type="predicted"/>
<dbReference type="Proteomes" id="UP001601976">
    <property type="component" value="Unassembled WGS sequence"/>
</dbReference>
<comment type="caution">
    <text evidence="1">The sequence shown here is derived from an EMBL/GenBank/DDBJ whole genome shotgun (WGS) entry which is preliminary data.</text>
</comment>
<sequence length="98" mass="10136">MTLPDHAVGLVAAHLAYRRGQGTTDSDPLFVHPTSPGAQFTHTGECGVLGGAGFPVTSTLITTGARGSRPGRETTVGGAIARLLGKKPYNNWPSSYDS</sequence>
<name>A0ABW6RB33_9ACTN</name>
<protein>
    <submittedName>
        <fullName evidence="1">Uncharacterized protein</fullName>
    </submittedName>
</protein>
<keyword evidence="2" id="KW-1185">Reference proteome</keyword>
<organism evidence="1 2">
    <name type="scientific">Streptomyces flavidovirens</name>
    <dbReference type="NCBI Taxonomy" id="67298"/>
    <lineage>
        <taxon>Bacteria</taxon>
        <taxon>Bacillati</taxon>
        <taxon>Actinomycetota</taxon>
        <taxon>Actinomycetes</taxon>
        <taxon>Kitasatosporales</taxon>
        <taxon>Streptomycetaceae</taxon>
        <taxon>Streptomyces</taxon>
    </lineage>
</organism>
<evidence type="ECO:0000313" key="2">
    <source>
        <dbReference type="Proteomes" id="UP001601976"/>
    </source>
</evidence>